<evidence type="ECO:0000313" key="2">
    <source>
        <dbReference type="Proteomes" id="UP000054736"/>
    </source>
</evidence>
<reference evidence="1 2" key="1">
    <citation type="submission" date="2015-11" db="EMBL/GenBank/DDBJ databases">
        <title>Genomic analysis of 38 Legionella species identifies large and diverse effector repertoires.</title>
        <authorList>
            <person name="Burstein D."/>
            <person name="Amaro F."/>
            <person name="Zusman T."/>
            <person name="Lifshitz Z."/>
            <person name="Cohen O."/>
            <person name="Gilbert J.A."/>
            <person name="Pupko T."/>
            <person name="Shuman H.A."/>
            <person name="Segal G."/>
        </authorList>
    </citation>
    <scope>NUCLEOTIDE SEQUENCE [LARGE SCALE GENOMIC DNA]</scope>
    <source>
        <strain evidence="1 2">ATCC 700990</strain>
    </source>
</reference>
<dbReference type="PATRIC" id="fig|1212489.4.peg.1383"/>
<name>A0A0W0SWQ8_9GAMM</name>
<proteinExistence type="predicted"/>
<dbReference type="RefSeq" id="WP_058495610.1">
    <property type="nucleotide sequence ID" value="NZ_CAAAIU010000002.1"/>
</dbReference>
<dbReference type="STRING" id="1212489.Ldro_1312"/>
<dbReference type="AlphaFoldDB" id="A0A0W0SWQ8"/>
<accession>A0A0W0SWQ8</accession>
<dbReference type="Proteomes" id="UP000054736">
    <property type="component" value="Unassembled WGS sequence"/>
</dbReference>
<dbReference type="OrthoDB" id="5654107at2"/>
<sequence>MIDKLIKELNNSFVGIPYLLDDGRIEEAEKELAEAAKNLQEFMGYTVFLTNYEKLAQSFLERFVEISMTLAFLSTYRWIDAYNNAVVNNDPVQEADLLQKIDHKVTFMREAYLEALNDGRGQTAPFIDFGTDFPRLLMYLQQSAEKANLHKMCNNFKNAMNFQDQLFSFFPSSRNSSLAYPQQMLGTDLEKESEACQF</sequence>
<evidence type="ECO:0000313" key="1">
    <source>
        <dbReference type="EMBL" id="KTC87693.1"/>
    </source>
</evidence>
<protein>
    <submittedName>
        <fullName evidence="1">Uncharacterized protein</fullName>
    </submittedName>
</protein>
<keyword evidence="2" id="KW-1185">Reference proteome</keyword>
<comment type="caution">
    <text evidence="1">The sequence shown here is derived from an EMBL/GenBank/DDBJ whole genome shotgun (WGS) entry which is preliminary data.</text>
</comment>
<dbReference type="EMBL" id="LNXY01000020">
    <property type="protein sequence ID" value="KTC87693.1"/>
    <property type="molecule type" value="Genomic_DNA"/>
</dbReference>
<organism evidence="1 2">
    <name type="scientific">Legionella drozanskii LLAP-1</name>
    <dbReference type="NCBI Taxonomy" id="1212489"/>
    <lineage>
        <taxon>Bacteria</taxon>
        <taxon>Pseudomonadati</taxon>
        <taxon>Pseudomonadota</taxon>
        <taxon>Gammaproteobacteria</taxon>
        <taxon>Legionellales</taxon>
        <taxon>Legionellaceae</taxon>
        <taxon>Legionella</taxon>
    </lineage>
</organism>
<gene>
    <name evidence="1" type="ORF">Ldro_1312</name>
</gene>